<feature type="transmembrane region" description="Helical" evidence="6">
    <location>
        <begin position="42"/>
        <end position="61"/>
    </location>
</feature>
<comment type="subcellular location">
    <subcellularLocation>
        <location evidence="1">Membrane</location>
        <topology evidence="1">Multi-pass membrane protein</topology>
    </subcellularLocation>
</comment>
<feature type="transmembrane region" description="Helical" evidence="6">
    <location>
        <begin position="365"/>
        <end position="386"/>
    </location>
</feature>
<feature type="transmembrane region" description="Helical" evidence="6">
    <location>
        <begin position="259"/>
        <end position="284"/>
    </location>
</feature>
<reference evidence="7 8" key="1">
    <citation type="submission" date="2018-10" db="EMBL/GenBank/DDBJ databases">
        <title>Fifty Aureobasidium pullulans genomes reveal a recombining polyextremotolerant generalist.</title>
        <authorList>
            <person name="Gostincar C."/>
            <person name="Turk M."/>
            <person name="Zajc J."/>
            <person name="Gunde-Cimerman N."/>
        </authorList>
    </citation>
    <scope>NUCLEOTIDE SEQUENCE [LARGE SCALE GENOMIC DNA]</scope>
    <source>
        <strain evidence="7 8">EXF-3844</strain>
    </source>
</reference>
<feature type="transmembrane region" description="Helical" evidence="6">
    <location>
        <begin position="130"/>
        <end position="156"/>
    </location>
</feature>
<protein>
    <submittedName>
        <fullName evidence="7">MFS general substrate transporter</fullName>
    </submittedName>
</protein>
<dbReference type="Pfam" id="PF05978">
    <property type="entry name" value="UNC-93"/>
    <property type="match status" value="1"/>
</dbReference>
<evidence type="ECO:0000256" key="2">
    <source>
        <dbReference type="ARBA" id="ARBA00022692"/>
    </source>
</evidence>
<feature type="region of interest" description="Disordered" evidence="5">
    <location>
        <begin position="1"/>
        <end position="27"/>
    </location>
</feature>
<dbReference type="Proteomes" id="UP000310121">
    <property type="component" value="Unassembled WGS sequence"/>
</dbReference>
<proteinExistence type="predicted"/>
<feature type="transmembrane region" description="Helical" evidence="6">
    <location>
        <begin position="168"/>
        <end position="189"/>
    </location>
</feature>
<dbReference type="InterPro" id="IPR051617">
    <property type="entry name" value="UNC-93-like_regulator"/>
</dbReference>
<dbReference type="PANTHER" id="PTHR23294">
    <property type="entry name" value="ET TRANSLATION PRODUCT-RELATED"/>
    <property type="match status" value="1"/>
</dbReference>
<evidence type="ECO:0000313" key="8">
    <source>
        <dbReference type="Proteomes" id="UP000310121"/>
    </source>
</evidence>
<gene>
    <name evidence="7" type="ORF">D6C90_06283</name>
</gene>
<dbReference type="PANTHER" id="PTHR23294:SF19">
    <property type="entry name" value="DUF895 DOMAIN MEMBRANE PROTEIN-RELATED"/>
    <property type="match status" value="1"/>
</dbReference>
<feature type="transmembrane region" description="Helical" evidence="6">
    <location>
        <begin position="324"/>
        <end position="345"/>
    </location>
</feature>
<keyword evidence="4 6" id="KW-0472">Membrane</keyword>
<organism evidence="7 8">
    <name type="scientific">Aureobasidium pullulans</name>
    <name type="common">Black yeast</name>
    <name type="synonym">Pullularia pullulans</name>
    <dbReference type="NCBI Taxonomy" id="5580"/>
    <lineage>
        <taxon>Eukaryota</taxon>
        <taxon>Fungi</taxon>
        <taxon>Dikarya</taxon>
        <taxon>Ascomycota</taxon>
        <taxon>Pezizomycotina</taxon>
        <taxon>Dothideomycetes</taxon>
        <taxon>Dothideomycetidae</taxon>
        <taxon>Dothideales</taxon>
        <taxon>Saccotheciaceae</taxon>
        <taxon>Aureobasidium</taxon>
    </lineage>
</organism>
<evidence type="ECO:0000256" key="4">
    <source>
        <dbReference type="ARBA" id="ARBA00023136"/>
    </source>
</evidence>
<dbReference type="GO" id="GO:0016020">
    <property type="term" value="C:membrane"/>
    <property type="evidence" value="ECO:0007669"/>
    <property type="project" value="UniProtKB-SubCell"/>
</dbReference>
<evidence type="ECO:0000256" key="6">
    <source>
        <dbReference type="SAM" id="Phobius"/>
    </source>
</evidence>
<comment type="caution">
    <text evidence="7">The sequence shown here is derived from an EMBL/GenBank/DDBJ whole genome shotgun (WGS) entry which is preliminary data.</text>
</comment>
<evidence type="ECO:0000313" key="7">
    <source>
        <dbReference type="EMBL" id="THZ38868.1"/>
    </source>
</evidence>
<keyword evidence="2 6" id="KW-0812">Transmembrane</keyword>
<feature type="transmembrane region" description="Helical" evidence="6">
    <location>
        <begin position="201"/>
        <end position="221"/>
    </location>
</feature>
<feature type="transmembrane region" description="Helical" evidence="6">
    <location>
        <begin position="81"/>
        <end position="98"/>
    </location>
</feature>
<name>A0A4S9UMA4_AURPU</name>
<dbReference type="InterPro" id="IPR010291">
    <property type="entry name" value="Ion_channel_UNC-93"/>
</dbReference>
<sequence length="481" mass="52634">MTDRRMANDKSSGILSAQPLESPSDDGSLKAIRKPKWYRSTFWNAFILGICNFLAPGIWGAMNSLGGGGQQSPSLVNSANALTFCLMVLTCFFSSVVVRWVGVKWALIIGTLGYCPYAAGLYVNNRYGDGWFVLFGAALCGLSAGIFWSVEAALALAYPEPHNQGRFLGFWLSFRLGGQIVGGAINLGVNVNNNKAGSVSYHVFEAFIALQALAPFAGLLLSPPGKVQRTDGLPVRLSIGNSITYELKAMSKLFFSKQFLLIVPLIAQAVYAESVFFTFQALWFSVRARALGSFLSGVVAVTLGNILGKYLDHTKFSLKSRSRGAFFTILGLQGAWWVWATVLVTEFNKTNPTYDWVDQGFGKGFALFLFWVAGFQLNYMFLYFVVGNLAETQEEVIRICSLLRGTESAVQAVSYGLGSVSVMARTGSIYLNFGLWAISLYPAWLVISKIGVTLGDKKLAREEAVQERVLDNHSPDQQAEK</sequence>
<dbReference type="EMBL" id="QZBN01000645">
    <property type="protein sequence ID" value="THZ38868.1"/>
    <property type="molecule type" value="Genomic_DNA"/>
</dbReference>
<dbReference type="Gene3D" id="1.20.1250.20">
    <property type="entry name" value="MFS general substrate transporter like domains"/>
    <property type="match status" value="1"/>
</dbReference>
<dbReference type="InterPro" id="IPR036259">
    <property type="entry name" value="MFS_trans_sf"/>
</dbReference>
<feature type="compositionally biased region" description="Polar residues" evidence="5">
    <location>
        <begin position="9"/>
        <end position="21"/>
    </location>
</feature>
<dbReference type="AlphaFoldDB" id="A0A4S9UMA4"/>
<keyword evidence="3 6" id="KW-1133">Transmembrane helix</keyword>
<dbReference type="SUPFAM" id="SSF103473">
    <property type="entry name" value="MFS general substrate transporter"/>
    <property type="match status" value="1"/>
</dbReference>
<evidence type="ECO:0000256" key="1">
    <source>
        <dbReference type="ARBA" id="ARBA00004141"/>
    </source>
</evidence>
<evidence type="ECO:0000256" key="5">
    <source>
        <dbReference type="SAM" id="MobiDB-lite"/>
    </source>
</evidence>
<evidence type="ECO:0000256" key="3">
    <source>
        <dbReference type="ARBA" id="ARBA00022989"/>
    </source>
</evidence>
<accession>A0A4S9UMA4</accession>
<feature type="transmembrane region" description="Helical" evidence="6">
    <location>
        <begin position="429"/>
        <end position="447"/>
    </location>
</feature>
<feature type="transmembrane region" description="Helical" evidence="6">
    <location>
        <begin position="290"/>
        <end position="312"/>
    </location>
</feature>
<feature type="transmembrane region" description="Helical" evidence="6">
    <location>
        <begin position="105"/>
        <end position="124"/>
    </location>
</feature>